<dbReference type="SFLD" id="SFLDF00029">
    <property type="entry name" value="phosphoserine_phosphatase"/>
    <property type="match status" value="1"/>
</dbReference>
<feature type="active site" description="Proton donor" evidence="14">
    <location>
        <position position="100"/>
    </location>
</feature>
<evidence type="ECO:0000256" key="8">
    <source>
        <dbReference type="ARBA" id="ARBA00022801"/>
    </source>
</evidence>
<comment type="pathway">
    <text evidence="2">Amino-acid biosynthesis; L-serine biosynthesis; L-serine from 3-phospho-D-glycerate: step 3/3.</text>
</comment>
<evidence type="ECO:0000313" key="16">
    <source>
        <dbReference type="Proteomes" id="UP000262004"/>
    </source>
</evidence>
<evidence type="ECO:0000256" key="3">
    <source>
        <dbReference type="ARBA" id="ARBA00009184"/>
    </source>
</evidence>
<keyword evidence="8" id="KW-0378">Hydrolase</keyword>
<evidence type="ECO:0000256" key="13">
    <source>
        <dbReference type="ARBA" id="ARBA00048523"/>
    </source>
</evidence>
<dbReference type="SUPFAM" id="SSF56784">
    <property type="entry name" value="HAD-like"/>
    <property type="match status" value="1"/>
</dbReference>
<dbReference type="Proteomes" id="UP000262004">
    <property type="component" value="Chromosome"/>
</dbReference>
<accession>A0A2Z6DXF4</accession>
<comment type="cofactor">
    <cofactor evidence="1">
        <name>Mg(2+)</name>
        <dbReference type="ChEBI" id="CHEBI:18420"/>
    </cofactor>
</comment>
<dbReference type="GO" id="GO:0036424">
    <property type="term" value="F:L-phosphoserine phosphatase activity"/>
    <property type="evidence" value="ECO:0007669"/>
    <property type="project" value="InterPro"/>
</dbReference>
<feature type="active site" description="Nucleophile" evidence="14">
    <location>
        <position position="98"/>
    </location>
</feature>
<dbReference type="NCBIfam" id="TIGR00338">
    <property type="entry name" value="serB"/>
    <property type="match status" value="1"/>
</dbReference>
<dbReference type="EC" id="3.1.3.3" evidence="4"/>
<keyword evidence="7" id="KW-0479">Metal-binding</keyword>
<evidence type="ECO:0000256" key="5">
    <source>
        <dbReference type="ARBA" id="ARBA00015196"/>
    </source>
</evidence>
<proteinExistence type="inferred from homology"/>
<dbReference type="Gene3D" id="3.40.50.1000">
    <property type="entry name" value="HAD superfamily/HAD-like"/>
    <property type="match status" value="1"/>
</dbReference>
<dbReference type="GO" id="GO:0005737">
    <property type="term" value="C:cytoplasm"/>
    <property type="evidence" value="ECO:0007669"/>
    <property type="project" value="TreeGrafter"/>
</dbReference>
<evidence type="ECO:0000256" key="14">
    <source>
        <dbReference type="PIRSR" id="PIRSR604469-1"/>
    </source>
</evidence>
<dbReference type="InterPro" id="IPR036412">
    <property type="entry name" value="HAD-like_sf"/>
</dbReference>
<dbReference type="SFLD" id="SFLDG01136">
    <property type="entry name" value="C1.6:_Phosphoserine_Phosphatas"/>
    <property type="match status" value="1"/>
</dbReference>
<organism evidence="15 16">
    <name type="scientific">Hydrogenophilus thermoluteolus</name>
    <name type="common">Pseudomonas hydrogenothermophila</name>
    <dbReference type="NCBI Taxonomy" id="297"/>
    <lineage>
        <taxon>Bacteria</taxon>
        <taxon>Pseudomonadati</taxon>
        <taxon>Pseudomonadota</taxon>
        <taxon>Hydrogenophilia</taxon>
        <taxon>Hydrogenophilales</taxon>
        <taxon>Hydrogenophilaceae</taxon>
        <taxon>Hydrogenophilus</taxon>
    </lineage>
</organism>
<reference evidence="15 16" key="1">
    <citation type="submission" date="2018-04" db="EMBL/GenBank/DDBJ databases">
        <title>Complete genome sequence of Hydrogenophilus thermoluteolus TH-1.</title>
        <authorList>
            <person name="Arai H."/>
        </authorList>
    </citation>
    <scope>NUCLEOTIDE SEQUENCE [LARGE SCALE GENOMIC DNA]</scope>
    <source>
        <strain evidence="15 16">TH-1</strain>
    </source>
</reference>
<evidence type="ECO:0000256" key="9">
    <source>
        <dbReference type="ARBA" id="ARBA00022842"/>
    </source>
</evidence>
<evidence type="ECO:0000256" key="2">
    <source>
        <dbReference type="ARBA" id="ARBA00005135"/>
    </source>
</evidence>
<evidence type="ECO:0000256" key="6">
    <source>
        <dbReference type="ARBA" id="ARBA00022605"/>
    </source>
</evidence>
<dbReference type="InterPro" id="IPR050582">
    <property type="entry name" value="HAD-like_SerB"/>
</dbReference>
<dbReference type="KEGG" id="htl:HPTL_0875"/>
<dbReference type="SFLD" id="SFLDG01137">
    <property type="entry name" value="C1.6.1:_Phosphoserine_Phosphat"/>
    <property type="match status" value="1"/>
</dbReference>
<dbReference type="PANTHER" id="PTHR43344:SF2">
    <property type="entry name" value="PHOSPHOSERINE PHOSPHATASE"/>
    <property type="match status" value="1"/>
</dbReference>
<dbReference type="PANTHER" id="PTHR43344">
    <property type="entry name" value="PHOSPHOSERINE PHOSPHATASE"/>
    <property type="match status" value="1"/>
</dbReference>
<comment type="catalytic activity">
    <reaction evidence="13">
        <text>O-phospho-D-serine + H2O = D-serine + phosphate</text>
        <dbReference type="Rhea" id="RHEA:24873"/>
        <dbReference type="ChEBI" id="CHEBI:15377"/>
        <dbReference type="ChEBI" id="CHEBI:35247"/>
        <dbReference type="ChEBI" id="CHEBI:43474"/>
        <dbReference type="ChEBI" id="CHEBI:58680"/>
        <dbReference type="EC" id="3.1.3.3"/>
    </reaction>
</comment>
<dbReference type="InterPro" id="IPR004469">
    <property type="entry name" value="PSP"/>
</dbReference>
<evidence type="ECO:0000256" key="10">
    <source>
        <dbReference type="ARBA" id="ARBA00023299"/>
    </source>
</evidence>
<dbReference type="GO" id="GO:0000287">
    <property type="term" value="F:magnesium ion binding"/>
    <property type="evidence" value="ECO:0007669"/>
    <property type="project" value="TreeGrafter"/>
</dbReference>
<keyword evidence="6" id="KW-0028">Amino-acid biosynthesis</keyword>
<dbReference type="SFLD" id="SFLDS00003">
    <property type="entry name" value="Haloacid_Dehalogenase"/>
    <property type="match status" value="1"/>
</dbReference>
<evidence type="ECO:0000313" key="15">
    <source>
        <dbReference type="EMBL" id="BBD77143.1"/>
    </source>
</evidence>
<evidence type="ECO:0000256" key="12">
    <source>
        <dbReference type="ARBA" id="ARBA00048138"/>
    </source>
</evidence>
<keyword evidence="9" id="KW-0460">Magnesium</keyword>
<sequence length="300" mass="32250">MTQQLRLLETPAATAWLTARGFPYRRLPVTPDLGNQTLDRTPTAHTAAPLPQPAAVLEVTAPLPRTHALDHELAAARCDWGWWSPSWNFAALRLFVTDMDSTLITVECIDEIAEAVGKKAEVARITEAAMEGKLDFREALTARVALLRGLPEAALTPIFHQSVRYTPGARELIAALKAQGVYCLLVSGGFTHFTAPIAAELGFDAHVANQLEVDPEGRLTGRLRGPIIDAAAKRSALQAAQAKLGCTSDAILAAGDGANDLLMLQEAGLRLGYRPKAVLLPELNLISMTAGLALPLWLCR</sequence>
<keyword evidence="10" id="KW-0718">Serine biosynthesis</keyword>
<dbReference type="NCBIfam" id="TIGR01488">
    <property type="entry name" value="HAD-SF-IB"/>
    <property type="match status" value="1"/>
</dbReference>
<dbReference type="UniPathway" id="UPA00135">
    <property type="reaction ID" value="UER00198"/>
</dbReference>
<comment type="similarity">
    <text evidence="3">Belongs to the HAD-like hydrolase superfamily. SerB family.</text>
</comment>
<protein>
    <recommendedName>
        <fullName evidence="5">Phosphoserine phosphatase</fullName>
        <ecNumber evidence="4">3.1.3.3</ecNumber>
    </recommendedName>
    <alternativeName>
        <fullName evidence="11">O-phosphoserine phosphohydrolase</fullName>
    </alternativeName>
</protein>
<comment type="catalytic activity">
    <reaction evidence="12">
        <text>O-phospho-L-serine + H2O = L-serine + phosphate</text>
        <dbReference type="Rhea" id="RHEA:21208"/>
        <dbReference type="ChEBI" id="CHEBI:15377"/>
        <dbReference type="ChEBI" id="CHEBI:33384"/>
        <dbReference type="ChEBI" id="CHEBI:43474"/>
        <dbReference type="ChEBI" id="CHEBI:57524"/>
        <dbReference type="EC" id="3.1.3.3"/>
    </reaction>
</comment>
<evidence type="ECO:0000256" key="7">
    <source>
        <dbReference type="ARBA" id="ARBA00022723"/>
    </source>
</evidence>
<name>A0A2Z6DXF4_HYDTE</name>
<dbReference type="GO" id="GO:0006564">
    <property type="term" value="P:L-serine biosynthetic process"/>
    <property type="evidence" value="ECO:0007669"/>
    <property type="project" value="UniProtKB-KW"/>
</dbReference>
<evidence type="ECO:0000256" key="11">
    <source>
        <dbReference type="ARBA" id="ARBA00031693"/>
    </source>
</evidence>
<dbReference type="EMBL" id="AP018558">
    <property type="protein sequence ID" value="BBD77143.1"/>
    <property type="molecule type" value="Genomic_DNA"/>
</dbReference>
<evidence type="ECO:0000256" key="4">
    <source>
        <dbReference type="ARBA" id="ARBA00012640"/>
    </source>
</evidence>
<keyword evidence="16" id="KW-1185">Reference proteome</keyword>
<evidence type="ECO:0000256" key="1">
    <source>
        <dbReference type="ARBA" id="ARBA00001946"/>
    </source>
</evidence>
<gene>
    <name evidence="15" type="ORF">HPTL_0875</name>
</gene>
<dbReference type="InterPro" id="IPR023214">
    <property type="entry name" value="HAD_sf"/>
</dbReference>
<dbReference type="AlphaFoldDB" id="A0A2Z6DXF4"/>
<dbReference type="Pfam" id="PF12710">
    <property type="entry name" value="HAD"/>
    <property type="match status" value="1"/>
</dbReference>
<dbReference type="RefSeq" id="WP_119334908.1">
    <property type="nucleotide sequence ID" value="NZ_AP018558.1"/>
</dbReference>
<dbReference type="OrthoDB" id="9792539at2"/>